<dbReference type="AlphaFoldDB" id="A0A1H6G4M9"/>
<evidence type="ECO:0000313" key="2">
    <source>
        <dbReference type="EMBL" id="SEH18036.1"/>
    </source>
</evidence>
<dbReference type="Proteomes" id="UP000199112">
    <property type="component" value="Unassembled WGS sequence"/>
</dbReference>
<organism evidence="2 3">
    <name type="scientific">Natronorubrum sediminis</name>
    <dbReference type="NCBI Taxonomy" id="640943"/>
    <lineage>
        <taxon>Archaea</taxon>
        <taxon>Methanobacteriati</taxon>
        <taxon>Methanobacteriota</taxon>
        <taxon>Stenosarchaea group</taxon>
        <taxon>Halobacteria</taxon>
        <taxon>Halobacteriales</taxon>
        <taxon>Natrialbaceae</taxon>
        <taxon>Natronorubrum</taxon>
    </lineage>
</organism>
<reference evidence="3" key="1">
    <citation type="submission" date="2016-10" db="EMBL/GenBank/DDBJ databases">
        <authorList>
            <person name="Varghese N."/>
            <person name="Submissions S."/>
        </authorList>
    </citation>
    <scope>NUCLEOTIDE SEQUENCE [LARGE SCALE GENOMIC DNA]</scope>
    <source>
        <strain evidence="3">CGMCC 1.8981</strain>
    </source>
</reference>
<accession>A0A1H6G4M9</accession>
<proteinExistence type="predicted"/>
<keyword evidence="3" id="KW-1185">Reference proteome</keyword>
<feature type="region of interest" description="Disordered" evidence="1">
    <location>
        <begin position="95"/>
        <end position="130"/>
    </location>
</feature>
<dbReference type="EMBL" id="FNWL01000005">
    <property type="protein sequence ID" value="SEH18036.1"/>
    <property type="molecule type" value="Genomic_DNA"/>
</dbReference>
<protein>
    <submittedName>
        <fullName evidence="2">Uncharacterized protein</fullName>
    </submittedName>
</protein>
<gene>
    <name evidence="2" type="ORF">SAMN04487967_3561</name>
</gene>
<evidence type="ECO:0000313" key="3">
    <source>
        <dbReference type="Proteomes" id="UP000199112"/>
    </source>
</evidence>
<name>A0A1H6G4M9_9EURY</name>
<sequence>MNCVECVKCVNVPLLLSHDGRMIDVTLAVSTRSQSSDYRTMFTLCTQRRWYAGSRHRIWTTRSHPDRSWNRCTHSTPCRTCTLCTQLERRAKFEPFTRVGRSNSPNHLPLAGPQPTRGSSEPPTPLEPRRRCGPLKRCTQCRRLGQCGQCGLRTRSKPSRTCTQFRLHRSRQWRRRQRCSQQ</sequence>
<evidence type="ECO:0000256" key="1">
    <source>
        <dbReference type="SAM" id="MobiDB-lite"/>
    </source>
</evidence>